<feature type="domain" description="Alpha/beta hydrolase fold-3" evidence="2">
    <location>
        <begin position="98"/>
        <end position="318"/>
    </location>
</feature>
<dbReference type="PANTHER" id="PTHR48081">
    <property type="entry name" value="AB HYDROLASE SUPERFAMILY PROTEIN C4A8.06C"/>
    <property type="match status" value="1"/>
</dbReference>
<dbReference type="InterPro" id="IPR050300">
    <property type="entry name" value="GDXG_lipolytic_enzyme"/>
</dbReference>
<dbReference type="STRING" id="1182541.W9Y776"/>
<dbReference type="OrthoDB" id="408631at2759"/>
<organism evidence="3 4">
    <name type="scientific">Capronia coronata CBS 617.96</name>
    <dbReference type="NCBI Taxonomy" id="1182541"/>
    <lineage>
        <taxon>Eukaryota</taxon>
        <taxon>Fungi</taxon>
        <taxon>Dikarya</taxon>
        <taxon>Ascomycota</taxon>
        <taxon>Pezizomycotina</taxon>
        <taxon>Eurotiomycetes</taxon>
        <taxon>Chaetothyriomycetidae</taxon>
        <taxon>Chaetothyriales</taxon>
        <taxon>Herpotrichiellaceae</taxon>
        <taxon>Capronia</taxon>
    </lineage>
</organism>
<dbReference type="GO" id="GO:0016787">
    <property type="term" value="F:hydrolase activity"/>
    <property type="evidence" value="ECO:0007669"/>
    <property type="project" value="UniProtKB-KW"/>
</dbReference>
<dbReference type="GeneID" id="19160712"/>
<dbReference type="AlphaFoldDB" id="W9Y776"/>
<comment type="caution">
    <text evidence="3">The sequence shown here is derived from an EMBL/GenBank/DDBJ whole genome shotgun (WGS) entry which is preliminary data.</text>
</comment>
<evidence type="ECO:0000259" key="2">
    <source>
        <dbReference type="Pfam" id="PF07859"/>
    </source>
</evidence>
<reference evidence="3 4" key="1">
    <citation type="submission" date="2013-03" db="EMBL/GenBank/DDBJ databases">
        <title>The Genome Sequence of Capronia coronata CBS 617.96.</title>
        <authorList>
            <consortium name="The Broad Institute Genomics Platform"/>
            <person name="Cuomo C."/>
            <person name="de Hoog S."/>
            <person name="Gorbushina A."/>
            <person name="Walker B."/>
            <person name="Young S.K."/>
            <person name="Zeng Q."/>
            <person name="Gargeya S."/>
            <person name="Fitzgerald M."/>
            <person name="Haas B."/>
            <person name="Abouelleil A."/>
            <person name="Allen A.W."/>
            <person name="Alvarado L."/>
            <person name="Arachchi H.M."/>
            <person name="Berlin A.M."/>
            <person name="Chapman S.B."/>
            <person name="Gainer-Dewar J."/>
            <person name="Goldberg J."/>
            <person name="Griggs A."/>
            <person name="Gujja S."/>
            <person name="Hansen M."/>
            <person name="Howarth C."/>
            <person name="Imamovic A."/>
            <person name="Ireland A."/>
            <person name="Larimer J."/>
            <person name="McCowan C."/>
            <person name="Murphy C."/>
            <person name="Pearson M."/>
            <person name="Poon T.W."/>
            <person name="Priest M."/>
            <person name="Roberts A."/>
            <person name="Saif S."/>
            <person name="Shea T."/>
            <person name="Sisk P."/>
            <person name="Sykes S."/>
            <person name="Wortman J."/>
            <person name="Nusbaum C."/>
            <person name="Birren B."/>
        </authorList>
    </citation>
    <scope>NUCLEOTIDE SEQUENCE [LARGE SCALE GENOMIC DNA]</scope>
    <source>
        <strain evidence="3 4">CBS 617.96</strain>
    </source>
</reference>
<dbReference type="PANTHER" id="PTHR48081:SF8">
    <property type="entry name" value="ALPHA_BETA HYDROLASE FOLD-3 DOMAIN-CONTAINING PROTEIN-RELATED"/>
    <property type="match status" value="1"/>
</dbReference>
<gene>
    <name evidence="3" type="ORF">A1O1_05839</name>
</gene>
<name>W9Y776_9EURO</name>
<dbReference type="SUPFAM" id="SSF53474">
    <property type="entry name" value="alpha/beta-Hydrolases"/>
    <property type="match status" value="1"/>
</dbReference>
<dbReference type="InterPro" id="IPR013094">
    <property type="entry name" value="AB_hydrolase_3"/>
</dbReference>
<dbReference type="EMBL" id="AMWN01000005">
    <property type="protein sequence ID" value="EXJ85475.1"/>
    <property type="molecule type" value="Genomic_DNA"/>
</dbReference>
<dbReference type="HOGENOM" id="CLU_012494_6_4_1"/>
<dbReference type="Proteomes" id="UP000019484">
    <property type="component" value="Unassembled WGS sequence"/>
</dbReference>
<dbReference type="Gene3D" id="3.40.50.1820">
    <property type="entry name" value="alpha/beta hydrolase"/>
    <property type="match status" value="1"/>
</dbReference>
<evidence type="ECO:0000313" key="3">
    <source>
        <dbReference type="EMBL" id="EXJ85475.1"/>
    </source>
</evidence>
<dbReference type="RefSeq" id="XP_007724913.1">
    <property type="nucleotide sequence ID" value="XM_007726723.1"/>
</dbReference>
<accession>W9Y776</accession>
<evidence type="ECO:0000313" key="4">
    <source>
        <dbReference type="Proteomes" id="UP000019484"/>
    </source>
</evidence>
<dbReference type="eggNOG" id="KOG1515">
    <property type="taxonomic scope" value="Eukaryota"/>
</dbReference>
<proteinExistence type="predicted"/>
<protein>
    <recommendedName>
        <fullName evidence="2">Alpha/beta hydrolase fold-3 domain-containing protein</fullName>
    </recommendedName>
</protein>
<dbReference type="InterPro" id="IPR029058">
    <property type="entry name" value="AB_hydrolase_fold"/>
</dbReference>
<evidence type="ECO:0000256" key="1">
    <source>
        <dbReference type="ARBA" id="ARBA00022801"/>
    </source>
</evidence>
<keyword evidence="4" id="KW-1185">Reference proteome</keyword>
<sequence>MVAEVKRLPIPEKYLPGLDPEFRKLWDEHGAYTTRADERPVEEYRENPASLSFTYPVWAGPQVFNVRDWKVPVSNPDGEVTVRVYTPQGPGPFPVHINTHGGGWTVGGLGSEAAWCREMCNRAGIVVVDVDYRLSPEVRFPVALYDSWTAIKWVISHAAELNVKPESLSFGGLSAGGQMSAVMAHFARDEGIDVKLQLLTVGAFDFRQVPATGKDIEGPVPYESFVTYKDVPWGPLGRLQWFLDHWIGTDPEVREKTFNDWRCSPVLAPSFQNLAPAFIVTAEFDPGRDEAEYYGTLLREAGNDVVIKRYPGMPHAFAHYNHPERGLSLSREYIKDTAAALVRAHGLAP</sequence>
<dbReference type="Pfam" id="PF07859">
    <property type="entry name" value="Abhydrolase_3"/>
    <property type="match status" value="1"/>
</dbReference>
<keyword evidence="1" id="KW-0378">Hydrolase</keyword>